<dbReference type="Proteomes" id="UP001519460">
    <property type="component" value="Unassembled WGS sequence"/>
</dbReference>
<organism evidence="2 3">
    <name type="scientific">Batillaria attramentaria</name>
    <dbReference type="NCBI Taxonomy" id="370345"/>
    <lineage>
        <taxon>Eukaryota</taxon>
        <taxon>Metazoa</taxon>
        <taxon>Spiralia</taxon>
        <taxon>Lophotrochozoa</taxon>
        <taxon>Mollusca</taxon>
        <taxon>Gastropoda</taxon>
        <taxon>Caenogastropoda</taxon>
        <taxon>Sorbeoconcha</taxon>
        <taxon>Cerithioidea</taxon>
        <taxon>Batillariidae</taxon>
        <taxon>Batillaria</taxon>
    </lineage>
</organism>
<gene>
    <name evidence="2" type="ORF">BaRGS_00031243</name>
</gene>
<accession>A0ABD0JRW6</accession>
<reference evidence="2 3" key="1">
    <citation type="journal article" date="2023" name="Sci. Data">
        <title>Genome assembly of the Korean intertidal mud-creeper Batillaria attramentaria.</title>
        <authorList>
            <person name="Patra A.K."/>
            <person name="Ho P.T."/>
            <person name="Jun S."/>
            <person name="Lee S.J."/>
            <person name="Kim Y."/>
            <person name="Won Y.J."/>
        </authorList>
    </citation>
    <scope>NUCLEOTIDE SEQUENCE [LARGE SCALE GENOMIC DNA]</scope>
    <source>
        <strain evidence="2">Wonlab-2016</strain>
    </source>
</reference>
<evidence type="ECO:0000256" key="1">
    <source>
        <dbReference type="SAM" id="MobiDB-lite"/>
    </source>
</evidence>
<sequence length="112" mass="12713">MEQRICSVHCQERLGEVGRRELGTLDYSATVGQTILVQTHPSGSSESNRKPSSLDLISQHHSNDAPNQNFLLRHFVPASLCDKEKRKVCINVYTISLKLFPGFFFPRLERIS</sequence>
<comment type="caution">
    <text evidence="2">The sequence shown here is derived from an EMBL/GenBank/DDBJ whole genome shotgun (WGS) entry which is preliminary data.</text>
</comment>
<protein>
    <submittedName>
        <fullName evidence="2">Uncharacterized protein</fullName>
    </submittedName>
</protein>
<dbReference type="EMBL" id="JACVVK020000347">
    <property type="protein sequence ID" value="KAK7477558.1"/>
    <property type="molecule type" value="Genomic_DNA"/>
</dbReference>
<dbReference type="AlphaFoldDB" id="A0ABD0JRW6"/>
<proteinExistence type="predicted"/>
<feature type="region of interest" description="Disordered" evidence="1">
    <location>
        <begin position="39"/>
        <end position="61"/>
    </location>
</feature>
<name>A0ABD0JRW6_9CAEN</name>
<keyword evidence="3" id="KW-1185">Reference proteome</keyword>
<evidence type="ECO:0000313" key="2">
    <source>
        <dbReference type="EMBL" id="KAK7477558.1"/>
    </source>
</evidence>
<evidence type="ECO:0000313" key="3">
    <source>
        <dbReference type="Proteomes" id="UP001519460"/>
    </source>
</evidence>